<evidence type="ECO:0000259" key="3">
    <source>
        <dbReference type="Pfam" id="PF13614"/>
    </source>
</evidence>
<organism evidence="4 5">
    <name type="scientific">Undibacter mobilis</name>
    <dbReference type="NCBI Taxonomy" id="2292256"/>
    <lineage>
        <taxon>Bacteria</taxon>
        <taxon>Pseudomonadati</taxon>
        <taxon>Pseudomonadota</taxon>
        <taxon>Alphaproteobacteria</taxon>
        <taxon>Hyphomicrobiales</taxon>
        <taxon>Nitrobacteraceae</taxon>
        <taxon>Undibacter</taxon>
    </lineage>
</organism>
<evidence type="ECO:0000256" key="2">
    <source>
        <dbReference type="ARBA" id="ARBA00074747"/>
    </source>
</evidence>
<accession>A0A371B901</accession>
<dbReference type="Proteomes" id="UP000263993">
    <property type="component" value="Unassembled WGS sequence"/>
</dbReference>
<evidence type="ECO:0000256" key="1">
    <source>
        <dbReference type="ARBA" id="ARBA00057242"/>
    </source>
</evidence>
<sequence>MTDTPDTLPPNGPQVVPFERPNASGISANATPGAGPRVIAIANQKGGVGKTTTAINLGTALAAIGEHVLIVDLDPQGNASTGLGIEHQSRRTSTYDVMTGQAPMRDAVIPTAVPQLHLAPSTMDLSGLELEIGQQRDRAFRLRTALNNINNGSPAFNFTYVLVDCPPSLNLITVNAMAAANSILVPMQCEFFALEGLSQLLKTVEEVKKNLNPTLSIHGIVMTMYDSRNNLANQVVADVRQFMGKQVYDTVIPRNVRISEAPSYGKPVLVYDLKCVGSEAYLRLATEIIQRERELKAG</sequence>
<dbReference type="RefSeq" id="WP_115516060.1">
    <property type="nucleotide sequence ID" value="NZ_QRGO01000001.1"/>
</dbReference>
<gene>
    <name evidence="4" type="ORF">DXH78_05200</name>
</gene>
<dbReference type="OrthoDB" id="9815116at2"/>
<dbReference type="InterPro" id="IPR027417">
    <property type="entry name" value="P-loop_NTPase"/>
</dbReference>
<dbReference type="InterPro" id="IPR050678">
    <property type="entry name" value="DNA_Partitioning_ATPase"/>
</dbReference>
<reference evidence="5" key="1">
    <citation type="submission" date="2018-08" db="EMBL/GenBank/DDBJ databases">
        <authorList>
            <person name="Kim S.-J."/>
            <person name="Jung G.-Y."/>
        </authorList>
    </citation>
    <scope>NUCLEOTIDE SEQUENCE [LARGE SCALE GENOMIC DNA]</scope>
    <source>
        <strain evidence="5">GY_H</strain>
    </source>
</reference>
<evidence type="ECO:0000313" key="5">
    <source>
        <dbReference type="Proteomes" id="UP000263993"/>
    </source>
</evidence>
<protein>
    <recommendedName>
        <fullName evidence="2">Chromosome partitioning protein ParA</fullName>
    </recommendedName>
</protein>
<keyword evidence="5" id="KW-1185">Reference proteome</keyword>
<feature type="domain" description="AAA" evidence="3">
    <location>
        <begin position="37"/>
        <end position="217"/>
    </location>
</feature>
<comment type="function">
    <text evidence="1">Involved in chromosome partition. Localize to both poles of the predivisional cell following completion of DNA replication.</text>
</comment>
<comment type="caution">
    <text evidence="4">The sequence shown here is derived from an EMBL/GenBank/DDBJ whole genome shotgun (WGS) entry which is preliminary data.</text>
</comment>
<dbReference type="PANTHER" id="PTHR13696:SF52">
    <property type="entry name" value="PARA FAMILY PROTEIN CT_582"/>
    <property type="match status" value="1"/>
</dbReference>
<dbReference type="Gene3D" id="3.40.50.300">
    <property type="entry name" value="P-loop containing nucleotide triphosphate hydrolases"/>
    <property type="match status" value="1"/>
</dbReference>
<dbReference type="AlphaFoldDB" id="A0A371B901"/>
<name>A0A371B901_9BRAD</name>
<proteinExistence type="predicted"/>
<evidence type="ECO:0000313" key="4">
    <source>
        <dbReference type="EMBL" id="RDV04034.1"/>
    </source>
</evidence>
<dbReference type="Pfam" id="PF13614">
    <property type="entry name" value="AAA_31"/>
    <property type="match status" value="1"/>
</dbReference>
<dbReference type="FunFam" id="3.40.50.300:FF:000285">
    <property type="entry name" value="Sporulation initiation inhibitor Soj"/>
    <property type="match status" value="1"/>
</dbReference>
<dbReference type="InterPro" id="IPR025669">
    <property type="entry name" value="AAA_dom"/>
</dbReference>
<dbReference type="SUPFAM" id="SSF52540">
    <property type="entry name" value="P-loop containing nucleoside triphosphate hydrolases"/>
    <property type="match status" value="1"/>
</dbReference>
<dbReference type="PANTHER" id="PTHR13696">
    <property type="entry name" value="P-LOOP CONTAINING NUCLEOSIDE TRIPHOSPHATE HYDROLASE"/>
    <property type="match status" value="1"/>
</dbReference>
<dbReference type="EMBL" id="QRGO01000001">
    <property type="protein sequence ID" value="RDV04034.1"/>
    <property type="molecule type" value="Genomic_DNA"/>
</dbReference>
<dbReference type="CDD" id="cd02042">
    <property type="entry name" value="ParAB_family"/>
    <property type="match status" value="1"/>
</dbReference>